<keyword evidence="1" id="KW-0472">Membrane</keyword>
<dbReference type="Pfam" id="PF07835">
    <property type="entry name" value="COX4_pro_2"/>
    <property type="match status" value="1"/>
</dbReference>
<accession>A0A1I7MWV1</accession>
<dbReference type="InterPro" id="IPR012422">
    <property type="entry name" value="Cyt_c_oxidase_su4_bac-aa3"/>
</dbReference>
<keyword evidence="1" id="KW-0812">Transmembrane</keyword>
<name>A0A1I7MWV1_9HYPH</name>
<dbReference type="AlphaFoldDB" id="A0A1I7MWV1"/>
<dbReference type="Gene3D" id="1.20.5.160">
    <property type="entry name" value="Bacterial aa3 type cytochrome c oxidase subunit IV"/>
    <property type="match status" value="1"/>
</dbReference>
<gene>
    <name evidence="3" type="ORF">SAMN04488557_0612</name>
</gene>
<organism evidence="3 4">
    <name type="scientific">Hyphomicrobium facile</name>
    <dbReference type="NCBI Taxonomy" id="51670"/>
    <lineage>
        <taxon>Bacteria</taxon>
        <taxon>Pseudomonadati</taxon>
        <taxon>Pseudomonadota</taxon>
        <taxon>Alphaproteobacteria</taxon>
        <taxon>Hyphomicrobiales</taxon>
        <taxon>Hyphomicrobiaceae</taxon>
        <taxon>Hyphomicrobium</taxon>
    </lineage>
</organism>
<evidence type="ECO:0000256" key="1">
    <source>
        <dbReference type="SAM" id="Phobius"/>
    </source>
</evidence>
<keyword evidence="1" id="KW-1133">Transmembrane helix</keyword>
<dbReference type="Proteomes" id="UP000199423">
    <property type="component" value="Unassembled WGS sequence"/>
</dbReference>
<evidence type="ECO:0000259" key="2">
    <source>
        <dbReference type="Pfam" id="PF07835"/>
    </source>
</evidence>
<sequence>MSIDTSKGSPSMDYEQHVETYQTFLRLTKYGVVFCVILLAGMKFFLV</sequence>
<reference evidence="4" key="1">
    <citation type="submission" date="2016-10" db="EMBL/GenBank/DDBJ databases">
        <authorList>
            <person name="Varghese N."/>
            <person name="Submissions S."/>
        </authorList>
    </citation>
    <scope>NUCLEOTIDE SEQUENCE [LARGE SCALE GENOMIC DNA]</scope>
    <source>
        <strain evidence="4">DSM 1565</strain>
    </source>
</reference>
<evidence type="ECO:0000313" key="4">
    <source>
        <dbReference type="Proteomes" id="UP000199423"/>
    </source>
</evidence>
<dbReference type="STRING" id="51670.SAMN04488557_0612"/>
<protein>
    <submittedName>
        <fullName evidence="3">Aa3 type cytochrome c oxidase subunit IV</fullName>
    </submittedName>
</protein>
<dbReference type="SUPFAM" id="SSF81469">
    <property type="entry name" value="Bacterial aa3 type cytochrome c oxidase subunit IV"/>
    <property type="match status" value="1"/>
</dbReference>
<dbReference type="EMBL" id="FPCH01000001">
    <property type="protein sequence ID" value="SFV26848.1"/>
    <property type="molecule type" value="Genomic_DNA"/>
</dbReference>
<dbReference type="InterPro" id="IPR036596">
    <property type="entry name" value="Cyt-C_aa3_sf"/>
</dbReference>
<evidence type="ECO:0000313" key="3">
    <source>
        <dbReference type="EMBL" id="SFV26848.1"/>
    </source>
</evidence>
<proteinExistence type="predicted"/>
<keyword evidence="4" id="KW-1185">Reference proteome</keyword>
<dbReference type="RefSeq" id="WP_092864031.1">
    <property type="nucleotide sequence ID" value="NZ_FPCH01000001.1"/>
</dbReference>
<feature type="transmembrane region" description="Helical" evidence="1">
    <location>
        <begin position="27"/>
        <end position="46"/>
    </location>
</feature>
<feature type="domain" description="Cytochrome c oxidase subunit IV bacterial aa3 type" evidence="2">
    <location>
        <begin position="11"/>
        <end position="46"/>
    </location>
</feature>